<dbReference type="Pfam" id="PF02874">
    <property type="entry name" value="ATP-synt_ab_N"/>
    <property type="match status" value="1"/>
</dbReference>
<dbReference type="Proteomes" id="UP001497480">
    <property type="component" value="Unassembled WGS sequence"/>
</dbReference>
<dbReference type="InterPro" id="IPR004100">
    <property type="entry name" value="ATPase_F1/V1/A1_a/bsu_N"/>
</dbReference>
<organism evidence="5 6">
    <name type="scientific">Lupinus luteus</name>
    <name type="common">European yellow lupine</name>
    <dbReference type="NCBI Taxonomy" id="3873"/>
    <lineage>
        <taxon>Eukaryota</taxon>
        <taxon>Viridiplantae</taxon>
        <taxon>Streptophyta</taxon>
        <taxon>Embryophyta</taxon>
        <taxon>Tracheophyta</taxon>
        <taxon>Spermatophyta</taxon>
        <taxon>Magnoliopsida</taxon>
        <taxon>eudicotyledons</taxon>
        <taxon>Gunneridae</taxon>
        <taxon>Pentapetalae</taxon>
        <taxon>rosids</taxon>
        <taxon>fabids</taxon>
        <taxon>Fabales</taxon>
        <taxon>Fabaceae</taxon>
        <taxon>Papilionoideae</taxon>
        <taxon>50 kb inversion clade</taxon>
        <taxon>genistoids sensu lato</taxon>
        <taxon>core genistoids</taxon>
        <taxon>Genisteae</taxon>
        <taxon>Lupinus</taxon>
    </lineage>
</organism>
<dbReference type="PANTHER" id="PTHR48082:SF2">
    <property type="entry name" value="ATP SYNTHASE SUBUNIT ALPHA, MITOCHONDRIAL"/>
    <property type="match status" value="1"/>
</dbReference>
<dbReference type="InterPro" id="IPR023366">
    <property type="entry name" value="ATP_synth_asu-like_sf"/>
</dbReference>
<dbReference type="GO" id="GO:0045259">
    <property type="term" value="C:proton-transporting ATP synthase complex"/>
    <property type="evidence" value="ECO:0007669"/>
    <property type="project" value="InterPro"/>
</dbReference>
<dbReference type="GO" id="GO:0043531">
    <property type="term" value="F:ADP binding"/>
    <property type="evidence" value="ECO:0007669"/>
    <property type="project" value="TreeGrafter"/>
</dbReference>
<dbReference type="SUPFAM" id="SSF50615">
    <property type="entry name" value="N-terminal domain of alpha and beta subunits of F1 ATP synthase"/>
    <property type="match status" value="1"/>
</dbReference>
<protein>
    <recommendedName>
        <fullName evidence="4">ATPase F1/V1/A1 complex alpha/beta subunit N-terminal domain-containing protein</fullName>
    </recommendedName>
</protein>
<dbReference type="AlphaFoldDB" id="A0AAV1X664"/>
<feature type="domain" description="ATPase F1/V1/A1 complex alpha/beta subunit N-terminal" evidence="4">
    <location>
        <begin position="71"/>
        <end position="127"/>
    </location>
</feature>
<dbReference type="PANTHER" id="PTHR48082">
    <property type="entry name" value="ATP SYNTHASE SUBUNIT ALPHA, MITOCHONDRIAL"/>
    <property type="match status" value="1"/>
</dbReference>
<reference evidence="5 6" key="1">
    <citation type="submission" date="2024-03" db="EMBL/GenBank/DDBJ databases">
        <authorList>
            <person name="Martinez-Hernandez J."/>
        </authorList>
    </citation>
    <scope>NUCLEOTIDE SEQUENCE [LARGE SCALE GENOMIC DNA]</scope>
</reference>
<comment type="caution">
    <text evidence="5">The sequence shown here is derived from an EMBL/GenBank/DDBJ whole genome shotgun (WGS) entry which is preliminary data.</text>
</comment>
<keyword evidence="2" id="KW-0813">Transport</keyword>
<dbReference type="EMBL" id="CAXHTB010000012">
    <property type="protein sequence ID" value="CAL0316422.1"/>
    <property type="molecule type" value="Genomic_DNA"/>
</dbReference>
<comment type="similarity">
    <text evidence="1">Belongs to the ATPase alpha/beta chains family.</text>
</comment>
<gene>
    <name evidence="5" type="ORF">LLUT_LOCUS17482</name>
</gene>
<dbReference type="GO" id="GO:0046933">
    <property type="term" value="F:proton-transporting ATP synthase activity, rotational mechanism"/>
    <property type="evidence" value="ECO:0007669"/>
    <property type="project" value="InterPro"/>
</dbReference>
<sequence>MLRREQARTIVEMMNRINGENGAYGQSIIEKLPNRVSENARGEEEKIIFVNVQLAYNRATVELLLTIEKSIGDDIARIYGLDEVTDGELVEFEEGTIRIALNLESNNVGVVLMGDGLMIQEGSSVKAIERIVKIPHLRVFPLMKKGNRSQNEEEKNEAAGSDN</sequence>
<dbReference type="InterPro" id="IPR005294">
    <property type="entry name" value="ATP_synth_F1_asu"/>
</dbReference>
<dbReference type="GO" id="GO:0005524">
    <property type="term" value="F:ATP binding"/>
    <property type="evidence" value="ECO:0007669"/>
    <property type="project" value="UniProtKB-KW"/>
</dbReference>
<dbReference type="InterPro" id="IPR036121">
    <property type="entry name" value="ATPase_F1/V1/A1_a/bsu_N_sf"/>
</dbReference>
<evidence type="ECO:0000313" key="6">
    <source>
        <dbReference type="Proteomes" id="UP001497480"/>
    </source>
</evidence>
<proteinExistence type="inferred from homology"/>
<keyword evidence="3" id="KW-0406">Ion transport</keyword>
<dbReference type="CDD" id="cd18116">
    <property type="entry name" value="ATP-synt_F1_alpha_N"/>
    <property type="match status" value="1"/>
</dbReference>
<keyword evidence="3" id="KW-0375">Hydrogen ion transport</keyword>
<keyword evidence="6" id="KW-1185">Reference proteome</keyword>
<evidence type="ECO:0000256" key="2">
    <source>
        <dbReference type="ARBA" id="ARBA00022448"/>
    </source>
</evidence>
<evidence type="ECO:0000259" key="4">
    <source>
        <dbReference type="Pfam" id="PF02874"/>
    </source>
</evidence>
<evidence type="ECO:0000256" key="1">
    <source>
        <dbReference type="ARBA" id="ARBA00008936"/>
    </source>
</evidence>
<name>A0AAV1X664_LUPLU</name>
<accession>A0AAV1X664</accession>
<dbReference type="Gene3D" id="2.40.30.20">
    <property type="match status" value="1"/>
</dbReference>
<evidence type="ECO:0000256" key="3">
    <source>
        <dbReference type="ARBA" id="ARBA00022781"/>
    </source>
</evidence>
<evidence type="ECO:0000313" key="5">
    <source>
        <dbReference type="EMBL" id="CAL0316422.1"/>
    </source>
</evidence>